<dbReference type="Pfam" id="PF00496">
    <property type="entry name" value="SBP_bac_5"/>
    <property type="match status" value="1"/>
</dbReference>
<reference evidence="5 6" key="1">
    <citation type="submission" date="2016-10" db="EMBL/GenBank/DDBJ databases">
        <authorList>
            <person name="de Groot N.N."/>
        </authorList>
    </citation>
    <scope>NUCLEOTIDE SEQUENCE [LARGE SCALE GENOMIC DNA]</scope>
    <source>
        <strain evidence="5 6">DSM 5885</strain>
    </source>
</reference>
<evidence type="ECO:0000256" key="1">
    <source>
        <dbReference type="ARBA" id="ARBA00005695"/>
    </source>
</evidence>
<feature type="signal peptide" evidence="3">
    <location>
        <begin position="1"/>
        <end position="23"/>
    </location>
</feature>
<dbReference type="Gene3D" id="3.90.76.10">
    <property type="entry name" value="Dipeptide-binding Protein, Domain 1"/>
    <property type="match status" value="1"/>
</dbReference>
<dbReference type="OrthoDB" id="9801799at2"/>
<feature type="domain" description="Solute-binding protein family 5" evidence="4">
    <location>
        <begin position="73"/>
        <end position="441"/>
    </location>
</feature>
<sequence>MRLPLPFRARPLAAAFFSLAALAAQAGFASTLHMIPQGDLKILDPIQNPSYITRNHGYMIYDTLFAQNAKGIIKPQMVDSWKVSADKKTWSFKLRDGLKWSDGTPVTAADCVASLKRWGARDVSGRLLFAAVGEIKASDAANFTIVLKSAFGPVLEMLGKPSSNVPFMMPERIAATDPNEQIKDTVGSGPFIFKRDEWVPGSKVVYIKNPNYVPRKEPADGLAGGKLVKVDRVEWNYIPDQNTALAAFKKGEMDIYELPPADFIPVLSADASIKLATDPLGDQGWLRPNHLAAPFDNPKARQALYYLVNQGEYMAAAGFPEAYRHKPCMAYFMCGSVNESFAGSAPYAGGKDIEKAKKLLQEAGYKGEKIVVLTPSEPPVQAAAAMVTVQNLKKAGVNVDAQAMDWSTLLARRAKKDGWHIFHTYSVGTDVFSPAVNAYAQANCEKAPSGWPCDAKLEQLRAAWVAEGDAAKRKKITDELQARMYEVVPYVNFGQFFQPMAYRTNLTGVLSVGVPVMWNIEKK</sequence>
<dbReference type="AlphaFoldDB" id="A0A1G7WW70"/>
<dbReference type="GO" id="GO:0030288">
    <property type="term" value="C:outer membrane-bounded periplasmic space"/>
    <property type="evidence" value="ECO:0007669"/>
    <property type="project" value="UniProtKB-ARBA"/>
</dbReference>
<dbReference type="PANTHER" id="PTHR30290">
    <property type="entry name" value="PERIPLASMIC BINDING COMPONENT OF ABC TRANSPORTER"/>
    <property type="match status" value="1"/>
</dbReference>
<dbReference type="EMBL" id="FNCY01000001">
    <property type="protein sequence ID" value="SDG76173.1"/>
    <property type="molecule type" value="Genomic_DNA"/>
</dbReference>
<gene>
    <name evidence="5" type="ORF">SAMN05660652_00652</name>
</gene>
<evidence type="ECO:0000313" key="6">
    <source>
        <dbReference type="Proteomes" id="UP000198607"/>
    </source>
</evidence>
<dbReference type="Gene3D" id="3.10.105.10">
    <property type="entry name" value="Dipeptide-binding Protein, Domain 3"/>
    <property type="match status" value="1"/>
</dbReference>
<protein>
    <submittedName>
        <fullName evidence="5">Peptide/nickel transport system substrate-binding protein</fullName>
    </submittedName>
</protein>
<dbReference type="STRING" id="83767.SAMN05660652_00652"/>
<feature type="chain" id="PRO_5011649413" evidence="3">
    <location>
        <begin position="24"/>
        <end position="523"/>
    </location>
</feature>
<dbReference type="Proteomes" id="UP000198607">
    <property type="component" value="Unassembled WGS sequence"/>
</dbReference>
<dbReference type="PANTHER" id="PTHR30290:SF38">
    <property type="entry name" value="D,D-DIPEPTIDE-BINDING PERIPLASMIC PROTEIN DDPA-RELATED"/>
    <property type="match status" value="1"/>
</dbReference>
<dbReference type="GO" id="GO:1904680">
    <property type="term" value="F:peptide transmembrane transporter activity"/>
    <property type="evidence" value="ECO:0007669"/>
    <property type="project" value="TreeGrafter"/>
</dbReference>
<dbReference type="PIRSF" id="PIRSF002741">
    <property type="entry name" value="MppA"/>
    <property type="match status" value="1"/>
</dbReference>
<dbReference type="SUPFAM" id="SSF53850">
    <property type="entry name" value="Periplasmic binding protein-like II"/>
    <property type="match status" value="1"/>
</dbReference>
<dbReference type="GO" id="GO:0015833">
    <property type="term" value="P:peptide transport"/>
    <property type="evidence" value="ECO:0007669"/>
    <property type="project" value="TreeGrafter"/>
</dbReference>
<keyword evidence="6" id="KW-1185">Reference proteome</keyword>
<dbReference type="RefSeq" id="WP_091933275.1">
    <property type="nucleotide sequence ID" value="NZ_FNCY01000001.1"/>
</dbReference>
<dbReference type="InterPro" id="IPR000914">
    <property type="entry name" value="SBP_5_dom"/>
</dbReference>
<dbReference type="GO" id="GO:0043190">
    <property type="term" value="C:ATP-binding cassette (ABC) transporter complex"/>
    <property type="evidence" value="ECO:0007669"/>
    <property type="project" value="InterPro"/>
</dbReference>
<dbReference type="InterPro" id="IPR030678">
    <property type="entry name" value="Peptide/Ni-bd"/>
</dbReference>
<keyword evidence="2 3" id="KW-0732">Signal</keyword>
<evidence type="ECO:0000313" key="5">
    <source>
        <dbReference type="EMBL" id="SDG76173.1"/>
    </source>
</evidence>
<organism evidence="5 6">
    <name type="scientific">Propionivibrio dicarboxylicus</name>
    <dbReference type="NCBI Taxonomy" id="83767"/>
    <lineage>
        <taxon>Bacteria</taxon>
        <taxon>Pseudomonadati</taxon>
        <taxon>Pseudomonadota</taxon>
        <taxon>Betaproteobacteria</taxon>
        <taxon>Rhodocyclales</taxon>
        <taxon>Rhodocyclaceae</taxon>
        <taxon>Propionivibrio</taxon>
    </lineage>
</organism>
<name>A0A1G7WW70_9RHOO</name>
<accession>A0A1G7WW70</accession>
<proteinExistence type="inferred from homology"/>
<evidence type="ECO:0000256" key="3">
    <source>
        <dbReference type="SAM" id="SignalP"/>
    </source>
</evidence>
<dbReference type="InterPro" id="IPR039424">
    <property type="entry name" value="SBP_5"/>
</dbReference>
<evidence type="ECO:0000259" key="4">
    <source>
        <dbReference type="Pfam" id="PF00496"/>
    </source>
</evidence>
<comment type="similarity">
    <text evidence="1">Belongs to the bacterial solute-binding protein 5 family.</text>
</comment>
<dbReference type="CDD" id="cd08502">
    <property type="entry name" value="PBP2_NikA_DppA_OppA_like_16"/>
    <property type="match status" value="1"/>
</dbReference>
<evidence type="ECO:0000256" key="2">
    <source>
        <dbReference type="ARBA" id="ARBA00022729"/>
    </source>
</evidence>
<dbReference type="Gene3D" id="3.40.190.10">
    <property type="entry name" value="Periplasmic binding protein-like II"/>
    <property type="match status" value="1"/>
</dbReference>